<gene>
    <name evidence="2" type="ORF">EVAR_41543_1</name>
</gene>
<dbReference type="AlphaFoldDB" id="A0A4C1X409"/>
<feature type="region of interest" description="Disordered" evidence="1">
    <location>
        <begin position="37"/>
        <end position="89"/>
    </location>
</feature>
<feature type="compositionally biased region" description="Basic and acidic residues" evidence="1">
    <location>
        <begin position="60"/>
        <end position="69"/>
    </location>
</feature>
<sequence length="89" mass="9887">MNVRRCVPEESTTSCLVIPADPDDGCPAICRDRLRNPPVPPLQKHSCNPKCEDENPPEACDTKPERDPDVPDPSSRAPCPSPERKHYDP</sequence>
<comment type="caution">
    <text evidence="2">The sequence shown here is derived from an EMBL/GenBank/DDBJ whole genome shotgun (WGS) entry which is preliminary data.</text>
</comment>
<proteinExistence type="predicted"/>
<reference evidence="2 3" key="1">
    <citation type="journal article" date="2019" name="Commun. Biol.">
        <title>The bagworm genome reveals a unique fibroin gene that provides high tensile strength.</title>
        <authorList>
            <person name="Kono N."/>
            <person name="Nakamura H."/>
            <person name="Ohtoshi R."/>
            <person name="Tomita M."/>
            <person name="Numata K."/>
            <person name="Arakawa K."/>
        </authorList>
    </citation>
    <scope>NUCLEOTIDE SEQUENCE [LARGE SCALE GENOMIC DNA]</scope>
</reference>
<protein>
    <submittedName>
        <fullName evidence="2">Uncharacterized protein</fullName>
    </submittedName>
</protein>
<dbReference type="Proteomes" id="UP000299102">
    <property type="component" value="Unassembled WGS sequence"/>
</dbReference>
<evidence type="ECO:0000256" key="1">
    <source>
        <dbReference type="SAM" id="MobiDB-lite"/>
    </source>
</evidence>
<evidence type="ECO:0000313" key="3">
    <source>
        <dbReference type="Proteomes" id="UP000299102"/>
    </source>
</evidence>
<keyword evidence="3" id="KW-1185">Reference proteome</keyword>
<evidence type="ECO:0000313" key="2">
    <source>
        <dbReference type="EMBL" id="GBP57873.1"/>
    </source>
</evidence>
<name>A0A4C1X409_EUMVA</name>
<organism evidence="2 3">
    <name type="scientific">Eumeta variegata</name>
    <name type="common">Bagworm moth</name>
    <name type="synonym">Eumeta japonica</name>
    <dbReference type="NCBI Taxonomy" id="151549"/>
    <lineage>
        <taxon>Eukaryota</taxon>
        <taxon>Metazoa</taxon>
        <taxon>Ecdysozoa</taxon>
        <taxon>Arthropoda</taxon>
        <taxon>Hexapoda</taxon>
        <taxon>Insecta</taxon>
        <taxon>Pterygota</taxon>
        <taxon>Neoptera</taxon>
        <taxon>Endopterygota</taxon>
        <taxon>Lepidoptera</taxon>
        <taxon>Glossata</taxon>
        <taxon>Ditrysia</taxon>
        <taxon>Tineoidea</taxon>
        <taxon>Psychidae</taxon>
        <taxon>Oiketicinae</taxon>
        <taxon>Eumeta</taxon>
    </lineage>
</organism>
<dbReference type="EMBL" id="BGZK01000721">
    <property type="protein sequence ID" value="GBP57873.1"/>
    <property type="molecule type" value="Genomic_DNA"/>
</dbReference>
<accession>A0A4C1X409</accession>